<dbReference type="PANTHER" id="PTHR30482:SF20">
    <property type="entry name" value="HIGH-AFFINITY BRANCHED-CHAIN AMINO ACID TRANSPORT SYSTEM PERMEASE PROTEIN LIVM"/>
    <property type="match status" value="1"/>
</dbReference>
<evidence type="ECO:0000256" key="1">
    <source>
        <dbReference type="ARBA" id="ARBA00004651"/>
    </source>
</evidence>
<name>A0A5C8PB80_9HYPH</name>
<sequence length="329" mass="35047">MALLLDSDDAPSARWRPLARWAAWAAAAAALLAFPLAAGGFLTHTATLVLLTVIGAAGFHLILRVGLVSLGHAAFAGIGGYTSVILMMTFGLPWIVCFVAGGVSAAALALLVGPIVLRLKGVYFVLITFTFGEILRLIFNDWQSMTGGANGISHIPPPWPALMDTRAYYYLALFAAGAAILFCARLLASDFGRKMDAIRESESLAEANGIPVFAVKVIVFAIGCTLAGLQGSLQAHFIRLISPLAYSFQESLNFLVMNVVGGSNSLVGPIVGTVFLVALPEFLRGWVEYQFIIYGVILVVVMAALPGGLVELWQRACRWITSLSTRSGR</sequence>
<feature type="transmembrane region" description="Helical" evidence="6">
    <location>
        <begin position="122"/>
        <end position="139"/>
    </location>
</feature>
<feature type="transmembrane region" description="Helical" evidence="6">
    <location>
        <begin position="167"/>
        <end position="188"/>
    </location>
</feature>
<organism evidence="7 8">
    <name type="scientific">Vineibacter terrae</name>
    <dbReference type="NCBI Taxonomy" id="2586908"/>
    <lineage>
        <taxon>Bacteria</taxon>
        <taxon>Pseudomonadati</taxon>
        <taxon>Pseudomonadota</taxon>
        <taxon>Alphaproteobacteria</taxon>
        <taxon>Hyphomicrobiales</taxon>
        <taxon>Vineibacter</taxon>
    </lineage>
</organism>
<evidence type="ECO:0000256" key="2">
    <source>
        <dbReference type="ARBA" id="ARBA00022475"/>
    </source>
</evidence>
<evidence type="ECO:0000256" key="4">
    <source>
        <dbReference type="ARBA" id="ARBA00022989"/>
    </source>
</evidence>
<dbReference type="CDD" id="cd06581">
    <property type="entry name" value="TM_PBP1_LivM_like"/>
    <property type="match status" value="1"/>
</dbReference>
<comment type="subcellular location">
    <subcellularLocation>
        <location evidence="1">Cell membrane</location>
        <topology evidence="1">Multi-pass membrane protein</topology>
    </subcellularLocation>
</comment>
<dbReference type="RefSeq" id="WP_147851417.1">
    <property type="nucleotide sequence ID" value="NZ_VDUZ01000056.1"/>
</dbReference>
<dbReference type="Proteomes" id="UP000321638">
    <property type="component" value="Unassembled WGS sequence"/>
</dbReference>
<keyword evidence="2" id="KW-1003">Cell membrane</keyword>
<feature type="transmembrane region" description="Helical" evidence="6">
    <location>
        <begin position="21"/>
        <end position="42"/>
    </location>
</feature>
<reference evidence="7 8" key="1">
    <citation type="submission" date="2019-06" db="EMBL/GenBank/DDBJ databases">
        <title>New taxonomy in bacterial strain CC-CFT640, isolated from vineyard.</title>
        <authorList>
            <person name="Lin S.-Y."/>
            <person name="Tsai C.-F."/>
            <person name="Young C.-C."/>
        </authorList>
    </citation>
    <scope>NUCLEOTIDE SEQUENCE [LARGE SCALE GENOMIC DNA]</scope>
    <source>
        <strain evidence="7 8">CC-CFT640</strain>
    </source>
</reference>
<evidence type="ECO:0000256" key="5">
    <source>
        <dbReference type="ARBA" id="ARBA00023136"/>
    </source>
</evidence>
<dbReference type="GO" id="GO:0015658">
    <property type="term" value="F:branched-chain amino acid transmembrane transporter activity"/>
    <property type="evidence" value="ECO:0007669"/>
    <property type="project" value="InterPro"/>
</dbReference>
<evidence type="ECO:0000313" key="7">
    <source>
        <dbReference type="EMBL" id="TXL70623.1"/>
    </source>
</evidence>
<accession>A0A5C8PB80</accession>
<evidence type="ECO:0000256" key="3">
    <source>
        <dbReference type="ARBA" id="ARBA00022692"/>
    </source>
</evidence>
<dbReference type="InterPro" id="IPR001851">
    <property type="entry name" value="ABC_transp_permease"/>
</dbReference>
<dbReference type="InterPro" id="IPR043428">
    <property type="entry name" value="LivM-like"/>
</dbReference>
<evidence type="ECO:0000256" key="6">
    <source>
        <dbReference type="SAM" id="Phobius"/>
    </source>
</evidence>
<comment type="caution">
    <text evidence="7">The sequence shown here is derived from an EMBL/GenBank/DDBJ whole genome shotgun (WGS) entry which is preliminary data.</text>
</comment>
<dbReference type="PANTHER" id="PTHR30482">
    <property type="entry name" value="HIGH-AFFINITY BRANCHED-CHAIN AMINO ACID TRANSPORT SYSTEM PERMEASE"/>
    <property type="match status" value="1"/>
</dbReference>
<protein>
    <submittedName>
        <fullName evidence="7">Branched-chain amino acid ABC transporter permease</fullName>
    </submittedName>
</protein>
<feature type="transmembrane region" description="Helical" evidence="6">
    <location>
        <begin position="98"/>
        <end position="117"/>
    </location>
</feature>
<evidence type="ECO:0000313" key="8">
    <source>
        <dbReference type="Proteomes" id="UP000321638"/>
    </source>
</evidence>
<dbReference type="EMBL" id="VDUZ01000056">
    <property type="protein sequence ID" value="TXL70623.1"/>
    <property type="molecule type" value="Genomic_DNA"/>
</dbReference>
<dbReference type="AlphaFoldDB" id="A0A5C8PB80"/>
<keyword evidence="3 6" id="KW-0812">Transmembrane</keyword>
<dbReference type="OrthoDB" id="9804361at2"/>
<keyword evidence="8" id="KW-1185">Reference proteome</keyword>
<feature type="transmembrane region" description="Helical" evidence="6">
    <location>
        <begin position="252"/>
        <end position="279"/>
    </location>
</feature>
<dbReference type="GO" id="GO:0005886">
    <property type="term" value="C:plasma membrane"/>
    <property type="evidence" value="ECO:0007669"/>
    <property type="project" value="UniProtKB-SubCell"/>
</dbReference>
<keyword evidence="4 6" id="KW-1133">Transmembrane helix</keyword>
<proteinExistence type="predicted"/>
<gene>
    <name evidence="7" type="ORF">FHP25_33770</name>
</gene>
<keyword evidence="5 6" id="KW-0472">Membrane</keyword>
<feature type="transmembrane region" description="Helical" evidence="6">
    <location>
        <begin position="291"/>
        <end position="313"/>
    </location>
</feature>
<feature type="transmembrane region" description="Helical" evidence="6">
    <location>
        <begin position="48"/>
        <end position="67"/>
    </location>
</feature>
<dbReference type="Pfam" id="PF02653">
    <property type="entry name" value="BPD_transp_2"/>
    <property type="match status" value="1"/>
</dbReference>